<keyword evidence="1" id="KW-0131">Cell cycle</keyword>
<dbReference type="InterPro" id="IPR011990">
    <property type="entry name" value="TPR-like_helical_dom_sf"/>
</dbReference>
<feature type="coiled-coil region" evidence="1">
    <location>
        <begin position="43"/>
        <end position="91"/>
    </location>
</feature>
<sequence length="252" mass="27760" precursor="true">MKLRDLCLAVTLATTLPAHAGVFDDDEARRRIDVLRQDTDARLQKLETSAENNTRAILNLNAQIENARQEIARIRGQLELLTNDGDQAQKRQKDFYIDLDSRLRKLEGNLQTAAAGGEQSVPAESRPADPAQEARDYEAGINLLRGGKHADAIAAFKKFIQNWPKSSFQPGAHFWTAAALAQTKDYAGAKEYYARLVQNWPDDSMAPDALLGQANAEQSAGAAKTSRATLEKLIASYPNSDAAKTARQRIKK</sequence>
<feature type="signal peptide" evidence="1">
    <location>
        <begin position="1"/>
        <end position="20"/>
    </location>
</feature>
<keyword evidence="1" id="KW-0574">Periplasm</keyword>
<dbReference type="Pfam" id="PF16331">
    <property type="entry name" value="TolA_bind_tri"/>
    <property type="match status" value="1"/>
</dbReference>
<dbReference type="RefSeq" id="WP_345925551.1">
    <property type="nucleotide sequence ID" value="NZ_JBDIVF010000002.1"/>
</dbReference>
<reference evidence="4 5" key="1">
    <citation type="submission" date="2024-07" db="EMBL/GenBank/DDBJ databases">
        <title>Uliginosibacterium paludis KCTC:42655.</title>
        <authorList>
            <person name="Kim M.K."/>
        </authorList>
    </citation>
    <scope>NUCLEOTIDE SEQUENCE [LARGE SCALE GENOMIC DNA]</scope>
    <source>
        <strain evidence="4 5">KCTC 42655</strain>
    </source>
</reference>
<comment type="similarity">
    <text evidence="1">Belongs to the CpoB family.</text>
</comment>
<protein>
    <recommendedName>
        <fullName evidence="1">Cell division coordinator CpoB</fullName>
    </recommendedName>
</protein>
<dbReference type="EMBL" id="JBEWLZ010000003">
    <property type="protein sequence ID" value="MET1489402.1"/>
    <property type="molecule type" value="Genomic_DNA"/>
</dbReference>
<comment type="subcellular location">
    <subcellularLocation>
        <location evidence="1">Periplasm</location>
    </subcellularLocation>
</comment>
<feature type="chain" id="PRO_5044921858" description="Cell division coordinator CpoB" evidence="1">
    <location>
        <begin position="21"/>
        <end position="252"/>
    </location>
</feature>
<feature type="region of interest" description="Disordered" evidence="2">
    <location>
        <begin position="112"/>
        <end position="132"/>
    </location>
</feature>
<evidence type="ECO:0000313" key="4">
    <source>
        <dbReference type="EMBL" id="MET1489402.1"/>
    </source>
</evidence>
<dbReference type="Pfam" id="PF13432">
    <property type="entry name" value="TPR_16"/>
    <property type="match status" value="1"/>
</dbReference>
<dbReference type="Gene3D" id="1.20.5.110">
    <property type="match status" value="1"/>
</dbReference>
<comment type="function">
    <text evidence="1">Mediates coordination of peptidoglycan synthesis and outer membrane constriction during cell division.</text>
</comment>
<keyword evidence="1" id="KW-0175">Coiled coil</keyword>
<feature type="domain" description="YbgF trimerisation" evidence="3">
    <location>
        <begin position="39"/>
        <end position="109"/>
    </location>
</feature>
<dbReference type="NCBIfam" id="TIGR02795">
    <property type="entry name" value="tol_pal_ybgF"/>
    <property type="match status" value="1"/>
</dbReference>
<keyword evidence="1" id="KW-0132">Cell division</keyword>
<dbReference type="HAMAP" id="MF_02066">
    <property type="entry name" value="CpoB"/>
    <property type="match status" value="1"/>
</dbReference>
<comment type="caution">
    <text evidence="4">The sequence shown here is derived from an EMBL/GenBank/DDBJ whole genome shotgun (WGS) entry which is preliminary data.</text>
</comment>
<proteinExistence type="inferred from homology"/>
<dbReference type="Proteomes" id="UP001548590">
    <property type="component" value="Unassembled WGS sequence"/>
</dbReference>
<evidence type="ECO:0000256" key="2">
    <source>
        <dbReference type="SAM" id="MobiDB-lite"/>
    </source>
</evidence>
<keyword evidence="1" id="KW-0732">Signal</keyword>
<organism evidence="4 5">
    <name type="scientific">Uliginosibacterium paludis</name>
    <dbReference type="NCBI Taxonomy" id="1615952"/>
    <lineage>
        <taxon>Bacteria</taxon>
        <taxon>Pseudomonadati</taxon>
        <taxon>Pseudomonadota</taxon>
        <taxon>Betaproteobacteria</taxon>
        <taxon>Rhodocyclales</taxon>
        <taxon>Zoogloeaceae</taxon>
        <taxon>Uliginosibacterium</taxon>
    </lineage>
</organism>
<gene>
    <name evidence="4" type="primary">ybgF</name>
    <name evidence="1" type="synonym">cpoB</name>
    <name evidence="4" type="ORF">ABVT11_06155</name>
</gene>
<dbReference type="Pfam" id="PF13174">
    <property type="entry name" value="TPR_6"/>
    <property type="match status" value="1"/>
</dbReference>
<dbReference type="InterPro" id="IPR032519">
    <property type="entry name" value="YbgF_tri"/>
</dbReference>
<dbReference type="Gene3D" id="1.25.40.10">
    <property type="entry name" value="Tetratricopeptide repeat domain"/>
    <property type="match status" value="1"/>
</dbReference>
<keyword evidence="5" id="KW-1185">Reference proteome</keyword>
<dbReference type="SUPFAM" id="SSF48452">
    <property type="entry name" value="TPR-like"/>
    <property type="match status" value="1"/>
</dbReference>
<dbReference type="InterPro" id="IPR019734">
    <property type="entry name" value="TPR_rpt"/>
</dbReference>
<dbReference type="InterPro" id="IPR034706">
    <property type="entry name" value="CpoB"/>
</dbReference>
<evidence type="ECO:0000256" key="1">
    <source>
        <dbReference type="HAMAP-Rule" id="MF_02066"/>
    </source>
</evidence>
<name>A0ABV2CNN3_9RHOO</name>
<accession>A0ABV2CNN3</accession>
<dbReference type="InterPro" id="IPR014162">
    <property type="entry name" value="CpoB_C"/>
</dbReference>
<evidence type="ECO:0000313" key="5">
    <source>
        <dbReference type="Proteomes" id="UP001548590"/>
    </source>
</evidence>
<evidence type="ECO:0000259" key="3">
    <source>
        <dbReference type="Pfam" id="PF16331"/>
    </source>
</evidence>